<name>A0A6I2RH16_FLAPL</name>
<reference evidence="1 2" key="1">
    <citation type="journal article" date="2019" name="Nat. Med.">
        <title>A library of human gut bacterial isolates paired with longitudinal multiomics data enables mechanistic microbiome research.</title>
        <authorList>
            <person name="Poyet M."/>
            <person name="Groussin M."/>
            <person name="Gibbons S.M."/>
            <person name="Avila-Pacheco J."/>
            <person name="Jiang X."/>
            <person name="Kearney S.M."/>
            <person name="Perrotta A.R."/>
            <person name="Berdy B."/>
            <person name="Zhao S."/>
            <person name="Lieberman T.D."/>
            <person name="Swanson P.K."/>
            <person name="Smith M."/>
            <person name="Roesemann S."/>
            <person name="Alexander J.E."/>
            <person name="Rich S.A."/>
            <person name="Livny J."/>
            <person name="Vlamakis H."/>
            <person name="Clish C."/>
            <person name="Bullock K."/>
            <person name="Deik A."/>
            <person name="Scott J."/>
            <person name="Pierce K.A."/>
            <person name="Xavier R.J."/>
            <person name="Alm E.J."/>
        </authorList>
    </citation>
    <scope>NUCLEOTIDE SEQUENCE [LARGE SCALE GENOMIC DNA]</scope>
    <source>
        <strain evidence="1 2">BIOML-A5</strain>
    </source>
</reference>
<proteinExistence type="predicted"/>
<dbReference type="Proteomes" id="UP000429811">
    <property type="component" value="Unassembled WGS sequence"/>
</dbReference>
<dbReference type="RefSeq" id="WP_008982012.1">
    <property type="nucleotide sequence ID" value="NZ_WKPO01000026.1"/>
</dbReference>
<evidence type="ECO:0000313" key="1">
    <source>
        <dbReference type="EMBL" id="MSB50151.1"/>
    </source>
</evidence>
<evidence type="ECO:0000313" key="2">
    <source>
        <dbReference type="Proteomes" id="UP000429811"/>
    </source>
</evidence>
<comment type="caution">
    <text evidence="1">The sequence shown here is derived from an EMBL/GenBank/DDBJ whole genome shotgun (WGS) entry which is preliminary data.</text>
</comment>
<dbReference type="EMBL" id="WKPO01000026">
    <property type="protein sequence ID" value="MSB50151.1"/>
    <property type="molecule type" value="Genomic_DNA"/>
</dbReference>
<gene>
    <name evidence="1" type="ORF">GKE90_15825</name>
</gene>
<dbReference type="AlphaFoldDB" id="A0A6I2RH16"/>
<accession>A0A6I2RH16</accession>
<evidence type="ECO:0008006" key="3">
    <source>
        <dbReference type="Google" id="ProtNLM"/>
    </source>
</evidence>
<sequence>MSLKVNGQTYGWGDVDVKIPGLVLVVQEISYDDEQEMEESYGKGYRPRGYGKGNYKASGKMSMLRDDYDDVLAYCKAKGIPFYGIEWPSVVVSYANEGERTRIDELKKVIPTKRSHKAAQGDKSLTVDIDLMIVGGIVEDGVEPTK</sequence>
<organism evidence="1 2">
    <name type="scientific">Flavonifractor plautii</name>
    <name type="common">Fusobacterium plautii</name>
    <dbReference type="NCBI Taxonomy" id="292800"/>
    <lineage>
        <taxon>Bacteria</taxon>
        <taxon>Bacillati</taxon>
        <taxon>Bacillota</taxon>
        <taxon>Clostridia</taxon>
        <taxon>Eubacteriales</taxon>
        <taxon>Oscillospiraceae</taxon>
        <taxon>Flavonifractor</taxon>
    </lineage>
</organism>
<protein>
    <recommendedName>
        <fullName evidence="3">Phage tail protein</fullName>
    </recommendedName>
</protein>